<proteinExistence type="predicted"/>
<dbReference type="InterPro" id="IPR050834">
    <property type="entry name" value="Glycosyltransf_2"/>
</dbReference>
<evidence type="ECO:0000259" key="1">
    <source>
        <dbReference type="Pfam" id="PF00535"/>
    </source>
</evidence>
<comment type="caution">
    <text evidence="2">The sequence shown here is derived from an EMBL/GenBank/DDBJ whole genome shotgun (WGS) entry which is preliminary data.</text>
</comment>
<dbReference type="Proteomes" id="UP000662572">
    <property type="component" value="Unassembled WGS sequence"/>
</dbReference>
<name>A0A918QFD0_9CAUL</name>
<reference evidence="2" key="1">
    <citation type="journal article" date="2014" name="Int. J. Syst. Evol. Microbiol.">
        <title>Complete genome sequence of Corynebacterium casei LMG S-19264T (=DSM 44701T), isolated from a smear-ripened cheese.</title>
        <authorList>
            <consortium name="US DOE Joint Genome Institute (JGI-PGF)"/>
            <person name="Walter F."/>
            <person name="Albersmeier A."/>
            <person name="Kalinowski J."/>
            <person name="Ruckert C."/>
        </authorList>
    </citation>
    <scope>NUCLEOTIDE SEQUENCE</scope>
    <source>
        <strain evidence="2">KCTC 32296</strain>
    </source>
</reference>
<dbReference type="SUPFAM" id="SSF53448">
    <property type="entry name" value="Nucleotide-diphospho-sugar transferases"/>
    <property type="match status" value="1"/>
</dbReference>
<dbReference type="Gene3D" id="3.90.550.10">
    <property type="entry name" value="Spore Coat Polysaccharide Biosynthesis Protein SpsA, Chain A"/>
    <property type="match status" value="1"/>
</dbReference>
<dbReference type="PANTHER" id="PTHR43685:SF2">
    <property type="entry name" value="GLYCOSYLTRANSFERASE 2-LIKE DOMAIN-CONTAINING PROTEIN"/>
    <property type="match status" value="1"/>
</dbReference>
<evidence type="ECO:0000313" key="2">
    <source>
        <dbReference type="EMBL" id="GGZ44813.1"/>
    </source>
</evidence>
<gene>
    <name evidence="2" type="ORF">GCM10011273_34360</name>
</gene>
<dbReference type="Pfam" id="PF00535">
    <property type="entry name" value="Glycos_transf_2"/>
    <property type="match status" value="1"/>
</dbReference>
<dbReference type="EMBL" id="BMZB01000008">
    <property type="protein sequence ID" value="GGZ44813.1"/>
    <property type="molecule type" value="Genomic_DNA"/>
</dbReference>
<dbReference type="PANTHER" id="PTHR43685">
    <property type="entry name" value="GLYCOSYLTRANSFERASE"/>
    <property type="match status" value="1"/>
</dbReference>
<protein>
    <recommendedName>
        <fullName evidence="1">Glycosyltransferase 2-like domain-containing protein</fullName>
    </recommendedName>
</protein>
<keyword evidence="3" id="KW-1185">Reference proteome</keyword>
<reference evidence="2" key="2">
    <citation type="submission" date="2020-09" db="EMBL/GenBank/DDBJ databases">
        <authorList>
            <person name="Sun Q."/>
            <person name="Kim S."/>
        </authorList>
    </citation>
    <scope>NUCLEOTIDE SEQUENCE</scope>
    <source>
        <strain evidence="2">KCTC 32296</strain>
    </source>
</reference>
<accession>A0A918QFD0</accession>
<organism evidence="2 3">
    <name type="scientific">Asticcacaulis endophyticus</name>
    <dbReference type="NCBI Taxonomy" id="1395890"/>
    <lineage>
        <taxon>Bacteria</taxon>
        <taxon>Pseudomonadati</taxon>
        <taxon>Pseudomonadota</taxon>
        <taxon>Alphaproteobacteria</taxon>
        <taxon>Caulobacterales</taxon>
        <taxon>Caulobacteraceae</taxon>
        <taxon>Asticcacaulis</taxon>
    </lineage>
</organism>
<dbReference type="InterPro" id="IPR001173">
    <property type="entry name" value="Glyco_trans_2-like"/>
</dbReference>
<feature type="domain" description="Glycosyltransferase 2-like" evidence="1">
    <location>
        <begin position="24"/>
        <end position="192"/>
    </location>
</feature>
<evidence type="ECO:0000313" key="3">
    <source>
        <dbReference type="Proteomes" id="UP000662572"/>
    </source>
</evidence>
<dbReference type="AlphaFoldDB" id="A0A918QFD0"/>
<dbReference type="InterPro" id="IPR029044">
    <property type="entry name" value="Nucleotide-diphossugar_trans"/>
</dbReference>
<sequence>MGGNFRLISDTAANPVGTGQPLITIAVTTNNRSQKAAELITALRPQLDPERNELLIIDSGSNTQHAQTLIETAQMPGSNSARVRLIRLDVSGSSRARNLALACASGKWVAFIHDDALISDDWVQALFHAVNNVPENCAIIGGPVVPEFDGDTSHLTDAWRILIYPYPSREGDCTQNPMITGANLMVRRDAAIAVGGHDMTLGRHGDLLMSGDERIMVNRMIANGWRLWVFAEMAIRRIIPSDRLTLKWAKQRMFWEGVTERRETHLMGTSPGLGQNLWFSLKLAGHLFMCLMPIEATKHHLSLAWHEGYIHEWLFPAKIPPA</sequence>